<dbReference type="EMBL" id="JAAIUW010000006">
    <property type="protein sequence ID" value="KAF7826396.1"/>
    <property type="molecule type" value="Genomic_DNA"/>
</dbReference>
<comment type="caution">
    <text evidence="2">The sequence shown here is derived from an EMBL/GenBank/DDBJ whole genome shotgun (WGS) entry which is preliminary data.</text>
</comment>
<protein>
    <submittedName>
        <fullName evidence="2">Lysophospholipid acyltransferase LPEAT2</fullName>
    </submittedName>
</protein>
<accession>A0A834TTB7</accession>
<dbReference type="Proteomes" id="UP000634136">
    <property type="component" value="Unassembled WGS sequence"/>
</dbReference>
<evidence type="ECO:0000313" key="3">
    <source>
        <dbReference type="Proteomes" id="UP000634136"/>
    </source>
</evidence>
<keyword evidence="1" id="KW-0812">Transmembrane</keyword>
<keyword evidence="2" id="KW-0012">Acyltransferase</keyword>
<reference evidence="2" key="1">
    <citation type="submission" date="2020-09" db="EMBL/GenBank/DDBJ databases">
        <title>Genome-Enabled Discovery of Anthraquinone Biosynthesis in Senna tora.</title>
        <authorList>
            <person name="Kang S.-H."/>
            <person name="Pandey R.P."/>
            <person name="Lee C.-M."/>
            <person name="Sim J.-S."/>
            <person name="Jeong J.-T."/>
            <person name="Choi B.-S."/>
            <person name="Jung M."/>
            <person name="Ginzburg D."/>
            <person name="Zhao K."/>
            <person name="Won S.Y."/>
            <person name="Oh T.-J."/>
            <person name="Yu Y."/>
            <person name="Kim N.-H."/>
            <person name="Lee O.R."/>
            <person name="Lee T.-H."/>
            <person name="Bashyal P."/>
            <person name="Kim T.-S."/>
            <person name="Lee W.-H."/>
            <person name="Kawkins C."/>
            <person name="Kim C.-K."/>
            <person name="Kim J.S."/>
            <person name="Ahn B.O."/>
            <person name="Rhee S.Y."/>
            <person name="Sohng J.K."/>
        </authorList>
    </citation>
    <scope>NUCLEOTIDE SEQUENCE</scope>
    <source>
        <tissue evidence="2">Leaf</tissue>
    </source>
</reference>
<dbReference type="GO" id="GO:0016746">
    <property type="term" value="F:acyltransferase activity"/>
    <property type="evidence" value="ECO:0007669"/>
    <property type="project" value="UniProtKB-KW"/>
</dbReference>
<evidence type="ECO:0000313" key="2">
    <source>
        <dbReference type="EMBL" id="KAF7826396.1"/>
    </source>
</evidence>
<feature type="transmembrane region" description="Helical" evidence="1">
    <location>
        <begin position="63"/>
        <end position="85"/>
    </location>
</feature>
<organism evidence="2 3">
    <name type="scientific">Senna tora</name>
    <dbReference type="NCBI Taxonomy" id="362788"/>
    <lineage>
        <taxon>Eukaryota</taxon>
        <taxon>Viridiplantae</taxon>
        <taxon>Streptophyta</taxon>
        <taxon>Embryophyta</taxon>
        <taxon>Tracheophyta</taxon>
        <taxon>Spermatophyta</taxon>
        <taxon>Magnoliopsida</taxon>
        <taxon>eudicotyledons</taxon>
        <taxon>Gunneridae</taxon>
        <taxon>Pentapetalae</taxon>
        <taxon>rosids</taxon>
        <taxon>fabids</taxon>
        <taxon>Fabales</taxon>
        <taxon>Fabaceae</taxon>
        <taxon>Caesalpinioideae</taxon>
        <taxon>Cassia clade</taxon>
        <taxon>Senna</taxon>
    </lineage>
</organism>
<dbReference type="AlphaFoldDB" id="A0A834TTB7"/>
<keyword evidence="1" id="KW-1133">Transmembrane helix</keyword>
<keyword evidence="3" id="KW-1185">Reference proteome</keyword>
<keyword evidence="2" id="KW-0808">Transferase</keyword>
<evidence type="ECO:0000256" key="1">
    <source>
        <dbReference type="SAM" id="Phobius"/>
    </source>
</evidence>
<gene>
    <name evidence="2" type="ORF">G2W53_017560</name>
</gene>
<name>A0A834TTB7_9FABA</name>
<keyword evidence="1" id="KW-0472">Membrane</keyword>
<proteinExistence type="predicted"/>
<sequence>MASSLLSSLPNHQIRSFSRSATTISTVHPPNPALETTIPNFPILIDRTTAKLQWILTIHFDSVDIVVCLSIALVCLLSLGSIWLSDMSPRNWLLKDGRIRRTRCREDDDGGGGGGRWRR</sequence>